<evidence type="ECO:0008006" key="3">
    <source>
        <dbReference type="Google" id="ProtNLM"/>
    </source>
</evidence>
<dbReference type="GO" id="GO:0006259">
    <property type="term" value="P:DNA metabolic process"/>
    <property type="evidence" value="ECO:0007669"/>
    <property type="project" value="InterPro"/>
</dbReference>
<accession>A0A1Y0BZ14</accession>
<protein>
    <recommendedName>
        <fullName evidence="3">Recombinase RecT</fullName>
    </recommendedName>
</protein>
<evidence type="ECO:0000313" key="2">
    <source>
        <dbReference type="Proteomes" id="UP000195331"/>
    </source>
</evidence>
<dbReference type="KEGG" id="mdx:BTO20_05820"/>
<gene>
    <name evidence="1" type="ORF">BTO20_05820</name>
</gene>
<dbReference type="InterPro" id="IPR004590">
    <property type="entry name" value="ssDNA_annealing_RecT"/>
</dbReference>
<dbReference type="Pfam" id="PF03837">
    <property type="entry name" value="RecT"/>
    <property type="match status" value="1"/>
</dbReference>
<dbReference type="AlphaFoldDB" id="A0A1Y0BZ14"/>
<dbReference type="GO" id="GO:0003677">
    <property type="term" value="F:DNA binding"/>
    <property type="evidence" value="ECO:0007669"/>
    <property type="project" value="InterPro"/>
</dbReference>
<evidence type="ECO:0000313" key="1">
    <source>
        <dbReference type="EMBL" id="ART68170.1"/>
    </source>
</evidence>
<dbReference type="InterPro" id="IPR018330">
    <property type="entry name" value="RecT_fam"/>
</dbReference>
<reference evidence="1 2" key="1">
    <citation type="submission" date="2017-04" db="EMBL/GenBank/DDBJ databases">
        <title>Whole Genome Sequence of 1,4-Dioxane Degrading Bacterium Mycobacterium dioxanotrophicus PH-06.</title>
        <authorList>
            <person name="He Y."/>
        </authorList>
    </citation>
    <scope>NUCLEOTIDE SEQUENCE [LARGE SCALE GENOMIC DNA]</scope>
    <source>
        <strain evidence="1 2">PH-06</strain>
    </source>
</reference>
<organism evidence="1 2">
    <name type="scientific">Mycobacterium dioxanotrophicus</name>
    <dbReference type="NCBI Taxonomy" id="482462"/>
    <lineage>
        <taxon>Bacteria</taxon>
        <taxon>Bacillati</taxon>
        <taxon>Actinomycetota</taxon>
        <taxon>Actinomycetes</taxon>
        <taxon>Mycobacteriales</taxon>
        <taxon>Mycobacteriaceae</taxon>
        <taxon>Mycobacterium</taxon>
    </lineage>
</organism>
<dbReference type="NCBIfam" id="TIGR00616">
    <property type="entry name" value="rect"/>
    <property type="match status" value="1"/>
</dbReference>
<dbReference type="EMBL" id="CP020809">
    <property type="protein sequence ID" value="ART68170.1"/>
    <property type="molecule type" value="Genomic_DNA"/>
</dbReference>
<proteinExistence type="predicted"/>
<keyword evidence="2" id="KW-1185">Reference proteome</keyword>
<name>A0A1Y0BZ14_9MYCO</name>
<sequence length="338" mass="36932">MGRDLSVTSAEVVRQTPQQKTLAKLITDMTPELAKALPRHVTPERMARIAVTVVRATPKLAECSPASFLGALLTASQLGLEPGPTGEAYFVPYKQTCTFIPGYRGLIKLARQSGQVSDIYAEIVYANDKFKVTRGLQRNIEHEEAADRNNRGKPTDVYAVAKFKDGTTTFVTMTVNEVEAIRRRSMAANNGPWVTDWEAMAKKTAVRQLSKWLPLSAEFNSAVSLDGTVRTDVGPLVDAQTEFIDGEVVPSGQPEIAASAETPADDPQMVDGEPTQIRMATKAQLTRLAQIQKSEKYDSDDEWFSYLGDAAGVKARRTADVTYDEAAAVISLFDGPEQ</sequence>
<dbReference type="Proteomes" id="UP000195331">
    <property type="component" value="Chromosome"/>
</dbReference>